<sequence>MVEETKQAAEAVGVAGALGLDVRLFAAQLINFAVVFLVLWRWAWRPLLKVLDERSRKLEQGLKDAETAAANLAAAAAERERLILAARQEAREIVVTAQTIAARENTEALAKSKQEVERLVGQGREMLRTESENLSAELRVEVGALVALAAERVLGEKLDAAQDARLIQRALKEVSEV</sequence>
<comment type="caution">
    <text evidence="15">The sequence shown here is derived from an EMBL/GenBank/DDBJ whole genome shotgun (WGS) entry which is preliminary data.</text>
</comment>
<evidence type="ECO:0000256" key="5">
    <source>
        <dbReference type="ARBA" id="ARBA00022692"/>
    </source>
</evidence>
<keyword evidence="9 13" id="KW-0472">Membrane</keyword>
<dbReference type="Pfam" id="PF00430">
    <property type="entry name" value="ATP-synt_B"/>
    <property type="match status" value="1"/>
</dbReference>
<dbReference type="HAMAP" id="MF_01398">
    <property type="entry name" value="ATP_synth_b_bprime"/>
    <property type="match status" value="1"/>
</dbReference>
<evidence type="ECO:0000256" key="4">
    <source>
        <dbReference type="ARBA" id="ARBA00022547"/>
    </source>
</evidence>
<keyword evidence="5 13" id="KW-0812">Transmembrane</keyword>
<gene>
    <name evidence="13" type="primary">atpF</name>
    <name evidence="15" type="ORF">A3C96_04075</name>
</gene>
<dbReference type="InterPro" id="IPR005864">
    <property type="entry name" value="ATP_synth_F0_bsu_bac"/>
</dbReference>
<evidence type="ECO:0000256" key="9">
    <source>
        <dbReference type="ARBA" id="ARBA00023136"/>
    </source>
</evidence>
<dbReference type="AlphaFoldDB" id="A0A1F7U9T6"/>
<keyword evidence="6 13" id="KW-0375">Hydrogen ion transport</keyword>
<reference evidence="15 16" key="1">
    <citation type="journal article" date="2016" name="Nat. Commun.">
        <title>Thousands of microbial genomes shed light on interconnected biogeochemical processes in an aquifer system.</title>
        <authorList>
            <person name="Anantharaman K."/>
            <person name="Brown C.T."/>
            <person name="Hug L.A."/>
            <person name="Sharon I."/>
            <person name="Castelle C.J."/>
            <person name="Probst A.J."/>
            <person name="Thomas B.C."/>
            <person name="Singh A."/>
            <person name="Wilkins M.J."/>
            <person name="Karaoz U."/>
            <person name="Brodie E.L."/>
            <person name="Williams K.H."/>
            <person name="Hubbard S.S."/>
            <person name="Banfield J.F."/>
        </authorList>
    </citation>
    <scope>NUCLEOTIDE SEQUENCE [LARGE SCALE GENOMIC DNA]</scope>
</reference>
<dbReference type="GO" id="GO:0045259">
    <property type="term" value="C:proton-transporting ATP synthase complex"/>
    <property type="evidence" value="ECO:0007669"/>
    <property type="project" value="UniProtKB-KW"/>
</dbReference>
<comment type="similarity">
    <text evidence="1 13 14">Belongs to the ATPase B chain family.</text>
</comment>
<dbReference type="InterPro" id="IPR002146">
    <property type="entry name" value="ATP_synth_b/b'su_bac/chlpt"/>
</dbReference>
<evidence type="ECO:0000256" key="13">
    <source>
        <dbReference type="HAMAP-Rule" id="MF_01398"/>
    </source>
</evidence>
<evidence type="ECO:0000256" key="2">
    <source>
        <dbReference type="ARBA" id="ARBA00022448"/>
    </source>
</evidence>
<name>A0A1F7U9T6_9BACT</name>
<evidence type="ECO:0000256" key="10">
    <source>
        <dbReference type="ARBA" id="ARBA00023310"/>
    </source>
</evidence>
<evidence type="ECO:0000256" key="3">
    <source>
        <dbReference type="ARBA" id="ARBA00022475"/>
    </source>
</evidence>
<keyword evidence="8 13" id="KW-0406">Ion transport</keyword>
<evidence type="ECO:0000256" key="7">
    <source>
        <dbReference type="ARBA" id="ARBA00022989"/>
    </source>
</evidence>
<accession>A0A1F7U9T6</accession>
<dbReference type="CDD" id="cd06503">
    <property type="entry name" value="ATP-synt_Fo_b"/>
    <property type="match status" value="1"/>
</dbReference>
<evidence type="ECO:0000256" key="14">
    <source>
        <dbReference type="RuleBase" id="RU003848"/>
    </source>
</evidence>
<dbReference type="NCBIfam" id="TIGR01144">
    <property type="entry name" value="ATP_synt_b"/>
    <property type="match status" value="1"/>
</dbReference>
<keyword evidence="7 13" id="KW-1133">Transmembrane helix</keyword>
<evidence type="ECO:0000256" key="1">
    <source>
        <dbReference type="ARBA" id="ARBA00005513"/>
    </source>
</evidence>
<proteinExistence type="inferred from homology"/>
<keyword evidence="10 13" id="KW-0066">ATP synthesis</keyword>
<dbReference type="GO" id="GO:0046933">
    <property type="term" value="F:proton-transporting ATP synthase activity, rotational mechanism"/>
    <property type="evidence" value="ECO:0007669"/>
    <property type="project" value="UniProtKB-UniRule"/>
</dbReference>
<dbReference type="GO" id="GO:0012505">
    <property type="term" value="C:endomembrane system"/>
    <property type="evidence" value="ECO:0007669"/>
    <property type="project" value="UniProtKB-SubCell"/>
</dbReference>
<evidence type="ECO:0000256" key="11">
    <source>
        <dbReference type="ARBA" id="ARBA00025198"/>
    </source>
</evidence>
<comment type="subcellular location">
    <subcellularLocation>
        <location evidence="13">Cell membrane</location>
        <topology evidence="13">Single-pass membrane protein</topology>
    </subcellularLocation>
    <subcellularLocation>
        <location evidence="12">Endomembrane system</location>
        <topology evidence="12">Single-pass membrane protein</topology>
    </subcellularLocation>
</comment>
<organism evidence="15 16">
    <name type="scientific">Candidatus Uhrbacteria bacterium RIFCSPHIGHO2_02_FULL_60_10</name>
    <dbReference type="NCBI Taxonomy" id="1802392"/>
    <lineage>
        <taxon>Bacteria</taxon>
        <taxon>Candidatus Uhriibacteriota</taxon>
    </lineage>
</organism>
<dbReference type="GO" id="GO:0005886">
    <property type="term" value="C:plasma membrane"/>
    <property type="evidence" value="ECO:0007669"/>
    <property type="project" value="UniProtKB-SubCell"/>
</dbReference>
<dbReference type="Proteomes" id="UP000177088">
    <property type="component" value="Unassembled WGS sequence"/>
</dbReference>
<evidence type="ECO:0000313" key="16">
    <source>
        <dbReference type="Proteomes" id="UP000177088"/>
    </source>
</evidence>
<dbReference type="PANTHER" id="PTHR33445">
    <property type="entry name" value="ATP SYNTHASE SUBUNIT B', CHLOROPLASTIC"/>
    <property type="match status" value="1"/>
</dbReference>
<evidence type="ECO:0000313" key="15">
    <source>
        <dbReference type="EMBL" id="OGL74558.1"/>
    </source>
</evidence>
<evidence type="ECO:0000256" key="12">
    <source>
        <dbReference type="ARBA" id="ARBA00037847"/>
    </source>
</evidence>
<evidence type="ECO:0000256" key="8">
    <source>
        <dbReference type="ARBA" id="ARBA00023065"/>
    </source>
</evidence>
<keyword evidence="2 13" id="KW-0813">Transport</keyword>
<dbReference type="GO" id="GO:0046961">
    <property type="term" value="F:proton-transporting ATPase activity, rotational mechanism"/>
    <property type="evidence" value="ECO:0007669"/>
    <property type="project" value="TreeGrafter"/>
</dbReference>
<dbReference type="EMBL" id="MGEA01000015">
    <property type="protein sequence ID" value="OGL74558.1"/>
    <property type="molecule type" value="Genomic_DNA"/>
</dbReference>
<keyword evidence="4 13" id="KW-0138">CF(0)</keyword>
<dbReference type="Gene3D" id="6.10.250.1580">
    <property type="match status" value="1"/>
</dbReference>
<protein>
    <recommendedName>
        <fullName evidence="13">ATP synthase subunit b</fullName>
    </recommendedName>
    <alternativeName>
        <fullName evidence="13">ATP synthase F(0) sector subunit b</fullName>
    </alternativeName>
    <alternativeName>
        <fullName evidence="13">ATPase subunit I</fullName>
    </alternativeName>
    <alternativeName>
        <fullName evidence="13">F-type ATPase subunit b</fullName>
        <shortName evidence="13">F-ATPase subunit b</shortName>
    </alternativeName>
</protein>
<comment type="function">
    <text evidence="13">Component of the F(0) channel, it forms part of the peripheral stalk, linking F(1) to F(0).</text>
</comment>
<keyword evidence="3 13" id="KW-1003">Cell membrane</keyword>
<dbReference type="InterPro" id="IPR050059">
    <property type="entry name" value="ATP_synthase_B_chain"/>
</dbReference>
<evidence type="ECO:0000256" key="6">
    <source>
        <dbReference type="ARBA" id="ARBA00022781"/>
    </source>
</evidence>
<comment type="function">
    <text evidence="11 13">F(1)F(0) ATP synthase produces ATP from ADP in the presence of a proton or sodium gradient. F-type ATPases consist of two structural domains, F(1) containing the extramembraneous catalytic core and F(0) containing the membrane proton channel, linked together by a central stalk and a peripheral stalk. During catalysis, ATP synthesis in the catalytic domain of F(1) is coupled via a rotary mechanism of the central stalk subunits to proton translocation.</text>
</comment>
<dbReference type="PANTHER" id="PTHR33445:SF1">
    <property type="entry name" value="ATP SYNTHASE SUBUNIT B"/>
    <property type="match status" value="1"/>
</dbReference>
<feature type="transmembrane region" description="Helical" evidence="13">
    <location>
        <begin position="25"/>
        <end position="44"/>
    </location>
</feature>
<comment type="subunit">
    <text evidence="13">F-type ATPases have 2 components, F(1) - the catalytic core - and F(0) - the membrane proton channel. F(1) has five subunits: alpha(3), beta(3), gamma(1), delta(1), epsilon(1). F(0) has three main subunits: a(1), b(2) and c(10-14). The alpha and beta chains form an alternating ring which encloses part of the gamma chain. F(1) is attached to F(0) by a central stalk formed by the gamma and epsilon chains, while a peripheral stalk is formed by the delta and b chains.</text>
</comment>